<feature type="region of interest" description="Disordered" evidence="1">
    <location>
        <begin position="1121"/>
        <end position="1143"/>
    </location>
</feature>
<evidence type="ECO:0000313" key="4">
    <source>
        <dbReference type="Proteomes" id="UP000799750"/>
    </source>
</evidence>
<feature type="compositionally biased region" description="Basic residues" evidence="1">
    <location>
        <begin position="1134"/>
        <end position="1143"/>
    </location>
</feature>
<keyword evidence="4" id="KW-1185">Reference proteome</keyword>
<dbReference type="PANTHER" id="PTHR42057">
    <property type="entry name" value="F-BOX DOMAIN PROTEIN (AFU_ORTHOLOGUE AFUA_4G00200)"/>
    <property type="match status" value="1"/>
</dbReference>
<evidence type="ECO:0000313" key="3">
    <source>
        <dbReference type="EMBL" id="KAF2490213.1"/>
    </source>
</evidence>
<dbReference type="PANTHER" id="PTHR42057:SF2">
    <property type="entry name" value="F-BOX DOMAIN PROTEIN (AFU_ORTHOLOGUE AFUA_4G00200)-RELATED"/>
    <property type="match status" value="1"/>
</dbReference>
<protein>
    <recommendedName>
        <fullName evidence="2">F-box domain-containing protein</fullName>
    </recommendedName>
</protein>
<gene>
    <name evidence="3" type="ORF">BU16DRAFT_566244</name>
</gene>
<dbReference type="AlphaFoldDB" id="A0A6A6QF21"/>
<name>A0A6A6QF21_9PEZI</name>
<reference evidence="3" key="1">
    <citation type="journal article" date="2020" name="Stud. Mycol.">
        <title>101 Dothideomycetes genomes: a test case for predicting lifestyles and emergence of pathogens.</title>
        <authorList>
            <person name="Haridas S."/>
            <person name="Albert R."/>
            <person name="Binder M."/>
            <person name="Bloem J."/>
            <person name="Labutti K."/>
            <person name="Salamov A."/>
            <person name="Andreopoulos B."/>
            <person name="Baker S."/>
            <person name="Barry K."/>
            <person name="Bills G."/>
            <person name="Bluhm B."/>
            <person name="Cannon C."/>
            <person name="Castanera R."/>
            <person name="Culley D."/>
            <person name="Daum C."/>
            <person name="Ezra D."/>
            <person name="Gonzalez J."/>
            <person name="Henrissat B."/>
            <person name="Kuo A."/>
            <person name="Liang C."/>
            <person name="Lipzen A."/>
            <person name="Lutzoni F."/>
            <person name="Magnuson J."/>
            <person name="Mondo S."/>
            <person name="Nolan M."/>
            <person name="Ohm R."/>
            <person name="Pangilinan J."/>
            <person name="Park H.-J."/>
            <person name="Ramirez L."/>
            <person name="Alfaro M."/>
            <person name="Sun H."/>
            <person name="Tritt A."/>
            <person name="Yoshinaga Y."/>
            <person name="Zwiers L.-H."/>
            <person name="Turgeon B."/>
            <person name="Goodwin S."/>
            <person name="Spatafora J."/>
            <person name="Crous P."/>
            <person name="Grigoriev I."/>
        </authorList>
    </citation>
    <scope>NUCLEOTIDE SEQUENCE</scope>
    <source>
        <strain evidence="3">CBS 269.34</strain>
    </source>
</reference>
<accession>A0A6A6QF21</accession>
<dbReference type="InterPro" id="IPR001810">
    <property type="entry name" value="F-box_dom"/>
</dbReference>
<dbReference type="Proteomes" id="UP000799750">
    <property type="component" value="Unassembled WGS sequence"/>
</dbReference>
<dbReference type="CDD" id="cd09917">
    <property type="entry name" value="F-box_SF"/>
    <property type="match status" value="1"/>
</dbReference>
<feature type="domain" description="F-box" evidence="2">
    <location>
        <begin position="10"/>
        <end position="43"/>
    </location>
</feature>
<dbReference type="OrthoDB" id="5422579at2759"/>
<dbReference type="SUPFAM" id="SSF52047">
    <property type="entry name" value="RNI-like"/>
    <property type="match status" value="1"/>
</dbReference>
<evidence type="ECO:0000259" key="2">
    <source>
        <dbReference type="Pfam" id="PF00646"/>
    </source>
</evidence>
<dbReference type="Pfam" id="PF00646">
    <property type="entry name" value="F-box"/>
    <property type="match status" value="1"/>
</dbReference>
<evidence type="ECO:0000256" key="1">
    <source>
        <dbReference type="SAM" id="MobiDB-lite"/>
    </source>
</evidence>
<sequence>MDDIQQNGPIPSLPPELLHTVCNYLDVPTLKSFRLASKTYNEIAIPHLFSEAYLRPTISSYTRLHTLLTKGPHCAKYIKSLDCVAEHDLCPSGAAHDIDWESALHSPVGFIHSMNRYYEREMRQELDSSFIRGAERQVEREMLLERAEGDPSSPYYQHYEYLAATDRENYPPEVDQLENLVSLMKRMAALESIKFSETPNRYGEGSTFFNAVYMACFAAGVKLKQVEALWTDVAYRRFSVWGFCWLFGNENMGRFMWQWALNNFTSIRFDLSENRDDQNSTINTLRVLPNLQSLTLARKSEQTTSSYEASFMCDFGQVLEDLQLSNDGMTINWPRLQHLSLAWIAIKFDALLGFLKDHDSSLKFLDLERVALDGGSWLTALPEFREWIASSQLQRVTVRGTLIAYTVDLDEGQIHGDMYDWRFPFVQLGQYGEAQPVEHKTGLNLPVIDYLMKGGEFPFREKSSALRTELELPRLEGLSLNGSRFIDDYDEPDFDDYEELDGGSGAEGSYLSAYECPLRDDYEELDGGSGAEGSYLSNTSQPHPNSRLLTANLLSVILVVKDLDRCSSHLRAGPRAYQALFNQRTSHFADHSTTHYIPNPEARYTPLSAPTGRPCAGPICKPRSSTNKQIVCERLLPTLQHSSSTSKMEDLSLLRACLTEQRLEGDWEFAQCAQDASMKRDEQCGWIDSDSDSDEAKSKSKPAYRPVNIPVILPELLHMICNYLDVPTLKAFRRASSAYNTIAITHLFSEACLKDNMASFDRLLTLVTKGSQFAQHVKSLEFVSDPSIHLEAADLFKVIDATIEHVKHQRPCEDPRGLWIEGVYRPCLIDLIEGLPGLESVKFSEVVTEITCRSMGWRAQDFFKGIQIACRCSSVEFKTLEASMTTSVFESQSGSFFDRWERPIRCWYGSINPTPLNTSTLTTIDFKIIMTLADFNRRFIAPVGAIQKALIKMPNLRDLRLSFKRCRPAAEYRNMPTQFERFIHPRNEEERFVWLKLERLSLTWMGMDADFMLRFLDGHQDLKVLELEHVMLTGSTWRWTLPQLHQLLSSSAISRLSFKGKLLEGFTHEEALVNPDSYPYSTIDKFYGRRNLYQLDRLGSQNPVDDDNSLNVPVTEYLMHGGDFPLRNPEEKSKRKRGRSSSP</sequence>
<organism evidence="3 4">
    <name type="scientific">Lophium mytilinum</name>
    <dbReference type="NCBI Taxonomy" id="390894"/>
    <lineage>
        <taxon>Eukaryota</taxon>
        <taxon>Fungi</taxon>
        <taxon>Dikarya</taxon>
        <taxon>Ascomycota</taxon>
        <taxon>Pezizomycotina</taxon>
        <taxon>Dothideomycetes</taxon>
        <taxon>Pleosporomycetidae</taxon>
        <taxon>Mytilinidiales</taxon>
        <taxon>Mytilinidiaceae</taxon>
        <taxon>Lophium</taxon>
    </lineage>
</organism>
<dbReference type="InterPro" id="IPR036047">
    <property type="entry name" value="F-box-like_dom_sf"/>
</dbReference>
<dbReference type="SUPFAM" id="SSF81383">
    <property type="entry name" value="F-box domain"/>
    <property type="match status" value="1"/>
</dbReference>
<proteinExistence type="predicted"/>
<dbReference type="EMBL" id="MU004197">
    <property type="protein sequence ID" value="KAF2490213.1"/>
    <property type="molecule type" value="Genomic_DNA"/>
</dbReference>